<feature type="compositionally biased region" description="Pro residues" evidence="8">
    <location>
        <begin position="20"/>
        <end position="49"/>
    </location>
</feature>
<evidence type="ECO:0000259" key="10">
    <source>
        <dbReference type="PROSITE" id="PS51837"/>
    </source>
</evidence>
<keyword evidence="5" id="KW-0479">Metal-binding</keyword>
<dbReference type="GO" id="GO:0005765">
    <property type="term" value="C:lysosomal membrane"/>
    <property type="evidence" value="ECO:0007669"/>
    <property type="project" value="UniProtKB-SubCell"/>
</dbReference>
<dbReference type="EMBL" id="VTPC01090299">
    <property type="protein sequence ID" value="KAF2883733.1"/>
    <property type="molecule type" value="Genomic_DNA"/>
</dbReference>
<accession>A0A8K0CAN0</accession>
<sequence length="149" mass="16097">MNKDPPPPYSAATGPEPGFHIPPPNQAPPPQGYPQPGYPPGPGGYPPSPQQATTVVVTTVPVVTQFGPAPQPITCPHCHNHVTSRLEVEPGMKTHLFAFILCMFVCIPCCLVPYCVDSCQNRNHYCPSCGAYLGSYDEMTAMAGRRGYW</sequence>
<evidence type="ECO:0000256" key="2">
    <source>
        <dbReference type="ARBA" id="ARBA00004481"/>
    </source>
</evidence>
<evidence type="ECO:0000256" key="3">
    <source>
        <dbReference type="ARBA" id="ARBA00004630"/>
    </source>
</evidence>
<feature type="domain" description="LITAF" evidence="10">
    <location>
        <begin position="54"/>
        <end position="138"/>
    </location>
</feature>
<dbReference type="PROSITE" id="PS51837">
    <property type="entry name" value="LITAF"/>
    <property type="match status" value="1"/>
</dbReference>
<dbReference type="SMART" id="SM00714">
    <property type="entry name" value="LITAF"/>
    <property type="match status" value="1"/>
</dbReference>
<evidence type="ECO:0000313" key="11">
    <source>
        <dbReference type="EMBL" id="KAF2883733.1"/>
    </source>
</evidence>
<protein>
    <recommendedName>
        <fullName evidence="10">LITAF domain-containing protein</fullName>
    </recommendedName>
</protein>
<evidence type="ECO:0000256" key="8">
    <source>
        <dbReference type="SAM" id="MobiDB-lite"/>
    </source>
</evidence>
<keyword evidence="7 9" id="KW-0472">Membrane</keyword>
<evidence type="ECO:0000256" key="1">
    <source>
        <dbReference type="ARBA" id="ARBA00004414"/>
    </source>
</evidence>
<evidence type="ECO:0000256" key="9">
    <source>
        <dbReference type="SAM" id="Phobius"/>
    </source>
</evidence>
<keyword evidence="12" id="KW-1185">Reference proteome</keyword>
<dbReference type="AlphaFoldDB" id="A0A8K0CAN0"/>
<evidence type="ECO:0000256" key="4">
    <source>
        <dbReference type="ARBA" id="ARBA00005975"/>
    </source>
</evidence>
<organism evidence="11 12">
    <name type="scientific">Ignelater luminosus</name>
    <name type="common">Cucubano</name>
    <name type="synonym">Pyrophorus luminosus</name>
    <dbReference type="NCBI Taxonomy" id="2038154"/>
    <lineage>
        <taxon>Eukaryota</taxon>
        <taxon>Metazoa</taxon>
        <taxon>Ecdysozoa</taxon>
        <taxon>Arthropoda</taxon>
        <taxon>Hexapoda</taxon>
        <taxon>Insecta</taxon>
        <taxon>Pterygota</taxon>
        <taxon>Neoptera</taxon>
        <taxon>Endopterygota</taxon>
        <taxon>Coleoptera</taxon>
        <taxon>Polyphaga</taxon>
        <taxon>Elateriformia</taxon>
        <taxon>Elateroidea</taxon>
        <taxon>Elateridae</taxon>
        <taxon>Agrypninae</taxon>
        <taxon>Pyrophorini</taxon>
        <taxon>Ignelater</taxon>
    </lineage>
</organism>
<dbReference type="GO" id="GO:0008270">
    <property type="term" value="F:zinc ion binding"/>
    <property type="evidence" value="ECO:0007669"/>
    <property type="project" value="TreeGrafter"/>
</dbReference>
<name>A0A8K0CAN0_IGNLU</name>
<evidence type="ECO:0000313" key="12">
    <source>
        <dbReference type="Proteomes" id="UP000801492"/>
    </source>
</evidence>
<reference evidence="11" key="1">
    <citation type="submission" date="2019-08" db="EMBL/GenBank/DDBJ databases">
        <title>The genome of the North American firefly Photinus pyralis.</title>
        <authorList>
            <consortium name="Photinus pyralis genome working group"/>
            <person name="Fallon T.R."/>
            <person name="Sander Lower S.E."/>
            <person name="Weng J.-K."/>
        </authorList>
    </citation>
    <scope>NUCLEOTIDE SEQUENCE</scope>
    <source>
        <strain evidence="11">TRF0915ILg1</strain>
        <tissue evidence="11">Whole body</tissue>
    </source>
</reference>
<dbReference type="OrthoDB" id="5599753at2759"/>
<feature type="transmembrane region" description="Helical" evidence="9">
    <location>
        <begin position="95"/>
        <end position="114"/>
    </location>
</feature>
<dbReference type="PANTHER" id="PTHR23292:SF14">
    <property type="entry name" value="FI16615P1-RELATED"/>
    <property type="match status" value="1"/>
</dbReference>
<comment type="similarity">
    <text evidence="4">Belongs to the CDIP1/LITAF family.</text>
</comment>
<keyword evidence="9" id="KW-1133">Transmembrane helix</keyword>
<dbReference type="Proteomes" id="UP000801492">
    <property type="component" value="Unassembled WGS sequence"/>
</dbReference>
<evidence type="ECO:0000256" key="5">
    <source>
        <dbReference type="ARBA" id="ARBA00022723"/>
    </source>
</evidence>
<dbReference type="InterPro" id="IPR006629">
    <property type="entry name" value="LITAF"/>
</dbReference>
<dbReference type="PANTHER" id="PTHR23292">
    <property type="entry name" value="LIPOPOLYSACCHARIDE-INDUCED TUMOR NECROSIS FACTOR-ALPHA FACTOR"/>
    <property type="match status" value="1"/>
</dbReference>
<dbReference type="Pfam" id="PF10601">
    <property type="entry name" value="zf-LITAF-like"/>
    <property type="match status" value="1"/>
</dbReference>
<evidence type="ECO:0000256" key="7">
    <source>
        <dbReference type="ARBA" id="ARBA00023136"/>
    </source>
</evidence>
<gene>
    <name evidence="11" type="ORF">ILUMI_22440</name>
</gene>
<feature type="region of interest" description="Disordered" evidence="8">
    <location>
        <begin position="1"/>
        <end position="51"/>
    </location>
</feature>
<proteinExistence type="inferred from homology"/>
<dbReference type="InterPro" id="IPR037519">
    <property type="entry name" value="LITAF_fam"/>
</dbReference>
<keyword evidence="9" id="KW-0812">Transmembrane</keyword>
<comment type="caution">
    <text evidence="11">The sequence shown here is derived from an EMBL/GenBank/DDBJ whole genome shotgun (WGS) entry which is preliminary data.</text>
</comment>
<keyword evidence="6" id="KW-0862">Zinc</keyword>
<evidence type="ECO:0000256" key="6">
    <source>
        <dbReference type="ARBA" id="ARBA00022833"/>
    </source>
</evidence>
<dbReference type="GO" id="GO:0031902">
    <property type="term" value="C:late endosome membrane"/>
    <property type="evidence" value="ECO:0007669"/>
    <property type="project" value="UniProtKB-SubCell"/>
</dbReference>
<comment type="subcellular location">
    <subcellularLocation>
        <location evidence="2">Endosome membrane</location>
        <topology evidence="2">Peripheral membrane protein</topology>
    </subcellularLocation>
    <subcellularLocation>
        <location evidence="1">Late endosome membrane</location>
    </subcellularLocation>
    <subcellularLocation>
        <location evidence="3">Lysosome membrane</location>
        <topology evidence="3">Peripheral membrane protein</topology>
        <orientation evidence="3">Cytoplasmic side</orientation>
    </subcellularLocation>
</comment>